<evidence type="ECO:0000313" key="4">
    <source>
        <dbReference type="EMBL" id="CAI2384243.1"/>
    </source>
</evidence>
<comment type="caution">
    <text evidence="4">The sequence shown here is derived from an EMBL/GenBank/DDBJ whole genome shotgun (WGS) entry which is preliminary data.</text>
</comment>
<dbReference type="InterPro" id="IPR011936">
    <property type="entry name" value="Myxo_disulph_rpt"/>
</dbReference>
<proteinExistence type="predicted"/>
<evidence type="ECO:0000256" key="3">
    <source>
        <dbReference type="ARBA" id="ARBA00023157"/>
    </source>
</evidence>
<dbReference type="AlphaFoldDB" id="A0AAD1Y3X9"/>
<evidence type="ECO:0000256" key="2">
    <source>
        <dbReference type="ARBA" id="ARBA00022737"/>
    </source>
</evidence>
<dbReference type="Proteomes" id="UP001295684">
    <property type="component" value="Unassembled WGS sequence"/>
</dbReference>
<gene>
    <name evidence="4" type="ORF">ECRASSUSDP1_LOCUS25765</name>
</gene>
<sequence length="275" mass="31084">MGSKRATKTVIMPIVVRLMVDTRTVQLRQITPVLEKVTCHSVRGNGVMGSRDDLEVDCDYYNQIDGDGCDLRCETEEGYICNSLNFLNSICKPICGDGLVIAPETCDVRTISDKLRSNFSRDGCSSKCTAEKDTLCVKKTPRRPSICKKCDIKHCLKCNLKDYSICIKCEKSFILRGSTKCYYEENTTIILIKSQNLACKIYYARYIKNKFKFCEIFSNSLQSLCKCSSNVFKFSGNLRSQCRSYSRSVNFKFIIHCSHLVNSESTPALFAVASH</sequence>
<keyword evidence="2" id="KW-0677">Repeat</keyword>
<accession>A0AAD1Y3X9</accession>
<name>A0AAD1Y3X9_EUPCR</name>
<reference evidence="4" key="1">
    <citation type="submission" date="2023-07" db="EMBL/GenBank/DDBJ databases">
        <authorList>
            <consortium name="AG Swart"/>
            <person name="Singh M."/>
            <person name="Singh A."/>
            <person name="Seah K."/>
            <person name="Emmerich C."/>
        </authorList>
    </citation>
    <scope>NUCLEOTIDE SEQUENCE</scope>
    <source>
        <strain evidence="4">DP1</strain>
    </source>
</reference>
<protein>
    <submittedName>
        <fullName evidence="4">Uncharacterized protein</fullName>
    </submittedName>
</protein>
<evidence type="ECO:0000313" key="5">
    <source>
        <dbReference type="Proteomes" id="UP001295684"/>
    </source>
</evidence>
<dbReference type="EMBL" id="CAMPGE010026560">
    <property type="protein sequence ID" value="CAI2384243.1"/>
    <property type="molecule type" value="Genomic_DNA"/>
</dbReference>
<keyword evidence="1" id="KW-0732">Signal</keyword>
<organism evidence="4 5">
    <name type="scientific">Euplotes crassus</name>
    <dbReference type="NCBI Taxonomy" id="5936"/>
    <lineage>
        <taxon>Eukaryota</taxon>
        <taxon>Sar</taxon>
        <taxon>Alveolata</taxon>
        <taxon>Ciliophora</taxon>
        <taxon>Intramacronucleata</taxon>
        <taxon>Spirotrichea</taxon>
        <taxon>Hypotrichia</taxon>
        <taxon>Euplotida</taxon>
        <taxon>Euplotidae</taxon>
        <taxon>Moneuplotes</taxon>
    </lineage>
</organism>
<evidence type="ECO:0000256" key="1">
    <source>
        <dbReference type="ARBA" id="ARBA00022729"/>
    </source>
</evidence>
<keyword evidence="5" id="KW-1185">Reference proteome</keyword>
<keyword evidence="3" id="KW-1015">Disulfide bond</keyword>
<dbReference type="NCBIfam" id="TIGR02232">
    <property type="entry name" value="myxo_disulf_rpt"/>
    <property type="match status" value="1"/>
</dbReference>